<keyword evidence="8 13" id="KW-0460">Magnesium</keyword>
<dbReference type="SFLD" id="SFLDF00027">
    <property type="entry name" value="p-type_atpase"/>
    <property type="match status" value="1"/>
</dbReference>
<reference evidence="19" key="1">
    <citation type="submission" date="2020-02" db="EMBL/GenBank/DDBJ databases">
        <title>Relaxed selection underlies rapid genomic changes in the transitions from sociality to social parasitism in ants.</title>
        <authorList>
            <person name="Bi X."/>
        </authorList>
    </citation>
    <scope>NUCLEOTIDE SEQUENCE</scope>
    <source>
        <strain evidence="19">BGI-DK2013a</strain>
        <tissue evidence="19">Whole body</tissue>
    </source>
</reference>
<dbReference type="InterPro" id="IPR059000">
    <property type="entry name" value="ATPase_P-type_domA"/>
</dbReference>
<dbReference type="Gene3D" id="2.70.150.10">
    <property type="entry name" value="Calcium-transporting ATPase, cytoplasmic transduction domain A"/>
    <property type="match status" value="1"/>
</dbReference>
<evidence type="ECO:0000256" key="3">
    <source>
        <dbReference type="ARBA" id="ARBA00022553"/>
    </source>
</evidence>
<dbReference type="PROSITE" id="PS00154">
    <property type="entry name" value="ATPASE_E1_E2"/>
    <property type="match status" value="1"/>
</dbReference>
<dbReference type="EC" id="7.2.2.-" evidence="13"/>
<dbReference type="GO" id="GO:0000725">
    <property type="term" value="P:recombinational repair"/>
    <property type="evidence" value="ECO:0007669"/>
    <property type="project" value="InterPro"/>
</dbReference>
<feature type="transmembrane region" description="Helical" evidence="13">
    <location>
        <begin position="1610"/>
        <end position="1630"/>
    </location>
</feature>
<dbReference type="GO" id="GO:0006874">
    <property type="term" value="P:intracellular calcium ion homeostasis"/>
    <property type="evidence" value="ECO:0007669"/>
    <property type="project" value="TreeGrafter"/>
</dbReference>
<dbReference type="InterPro" id="IPR047819">
    <property type="entry name" value="P5A-ATPase_N"/>
</dbReference>
<dbReference type="GO" id="GO:0005524">
    <property type="term" value="F:ATP binding"/>
    <property type="evidence" value="ECO:0007669"/>
    <property type="project" value="UniProtKB-UniRule"/>
</dbReference>
<gene>
    <name evidence="19" type="primary">Atp13a3_0</name>
    <name evidence="19" type="ORF">G6Z75_0003696</name>
</gene>
<dbReference type="GO" id="GO:0140358">
    <property type="term" value="F:P-type transmembrane transporter activity"/>
    <property type="evidence" value="ECO:0007669"/>
    <property type="project" value="InterPro"/>
</dbReference>
<dbReference type="InterPro" id="IPR008250">
    <property type="entry name" value="ATPase_P-typ_transduc_dom_A_sf"/>
</dbReference>
<dbReference type="GO" id="GO:0046872">
    <property type="term" value="F:metal ion binding"/>
    <property type="evidence" value="ECO:0007669"/>
    <property type="project" value="UniProtKB-UniRule"/>
</dbReference>
<dbReference type="SUPFAM" id="SSF81660">
    <property type="entry name" value="Metal cation-transporting ATPase, ATP-binding domain N"/>
    <property type="match status" value="1"/>
</dbReference>
<evidence type="ECO:0000259" key="16">
    <source>
        <dbReference type="Pfam" id="PF00690"/>
    </source>
</evidence>
<dbReference type="SFLD" id="SFLDS00003">
    <property type="entry name" value="Haloacid_Dehalogenase"/>
    <property type="match status" value="1"/>
</dbReference>
<feature type="region of interest" description="Disordered" evidence="14">
    <location>
        <begin position="19"/>
        <end position="38"/>
    </location>
</feature>
<feature type="domain" description="P-type ATPase A" evidence="15">
    <location>
        <begin position="819"/>
        <end position="936"/>
    </location>
</feature>
<feature type="transmembrane region" description="Helical" evidence="13">
    <location>
        <begin position="955"/>
        <end position="972"/>
    </location>
</feature>
<dbReference type="InterPro" id="IPR044492">
    <property type="entry name" value="P_typ_ATPase_HD_dom"/>
</dbReference>
<feature type="non-terminal residue" evidence="19">
    <location>
        <position position="1779"/>
    </location>
</feature>
<evidence type="ECO:0000256" key="7">
    <source>
        <dbReference type="ARBA" id="ARBA00022840"/>
    </source>
</evidence>
<dbReference type="NCBIfam" id="TIGR01657">
    <property type="entry name" value="P-ATPase-V"/>
    <property type="match status" value="1"/>
</dbReference>
<dbReference type="GO" id="GO:0015203">
    <property type="term" value="F:polyamine transmembrane transporter activity"/>
    <property type="evidence" value="ECO:0007669"/>
    <property type="project" value="TreeGrafter"/>
</dbReference>
<feature type="domain" description="Cation-transporting P-type ATPase N-terminal" evidence="16">
    <location>
        <begin position="719"/>
        <end position="773"/>
    </location>
</feature>
<dbReference type="Gene3D" id="1.20.1110.10">
    <property type="entry name" value="Calcium-transporting ATPase, transmembrane domain"/>
    <property type="match status" value="1"/>
</dbReference>
<dbReference type="FunFam" id="3.40.50.1000:FF:000068">
    <property type="entry name" value="Cation-transporting ATPase"/>
    <property type="match status" value="1"/>
</dbReference>
<dbReference type="InterPro" id="IPR001757">
    <property type="entry name" value="P_typ_ATPase"/>
</dbReference>
<keyword evidence="5 13" id="KW-0479">Metal-binding</keyword>
<evidence type="ECO:0000256" key="9">
    <source>
        <dbReference type="ARBA" id="ARBA00022967"/>
    </source>
</evidence>
<dbReference type="EMBL" id="JAANHZ010000722">
    <property type="protein sequence ID" value="KAG5307680.1"/>
    <property type="molecule type" value="Genomic_DNA"/>
</dbReference>
<comment type="caution">
    <text evidence="19">The sequence shown here is derived from an EMBL/GenBank/DDBJ whole genome shotgun (WGS) entry which is preliminary data.</text>
</comment>
<dbReference type="SUPFAM" id="SSF56784">
    <property type="entry name" value="HAD-like"/>
    <property type="match status" value="1"/>
</dbReference>
<evidence type="ECO:0000256" key="4">
    <source>
        <dbReference type="ARBA" id="ARBA00022692"/>
    </source>
</evidence>
<evidence type="ECO:0000256" key="5">
    <source>
        <dbReference type="ARBA" id="ARBA00022723"/>
    </source>
</evidence>
<dbReference type="PROSITE" id="PS01229">
    <property type="entry name" value="COF_2"/>
    <property type="match status" value="1"/>
</dbReference>
<dbReference type="Pfam" id="PF13246">
    <property type="entry name" value="Cation_ATPase"/>
    <property type="match status" value="1"/>
</dbReference>
<keyword evidence="6 13" id="KW-0547">Nucleotide-binding</keyword>
<feature type="transmembrane region" description="Helical" evidence="13">
    <location>
        <begin position="1494"/>
        <end position="1513"/>
    </location>
</feature>
<evidence type="ECO:0000256" key="10">
    <source>
        <dbReference type="ARBA" id="ARBA00022989"/>
    </source>
</evidence>
<dbReference type="Pfam" id="PF00690">
    <property type="entry name" value="Cation_ATPase_N"/>
    <property type="match status" value="1"/>
</dbReference>
<dbReference type="InterPro" id="IPR018303">
    <property type="entry name" value="ATPase_P-typ_P_site"/>
</dbReference>
<keyword evidence="20" id="KW-1185">Reference proteome</keyword>
<feature type="transmembrane region" description="Helical" evidence="13">
    <location>
        <begin position="584"/>
        <end position="604"/>
    </location>
</feature>
<feature type="non-terminal residue" evidence="19">
    <location>
        <position position="1"/>
    </location>
</feature>
<dbReference type="InterPro" id="IPR004014">
    <property type="entry name" value="ATPase_P-typ_cation-transptr_N"/>
</dbReference>
<evidence type="ECO:0000313" key="19">
    <source>
        <dbReference type="EMBL" id="KAG5307680.1"/>
    </source>
</evidence>
<evidence type="ECO:0000259" key="18">
    <source>
        <dbReference type="Pfam" id="PF15072"/>
    </source>
</evidence>
<evidence type="ECO:0000259" key="15">
    <source>
        <dbReference type="Pfam" id="PF00122"/>
    </source>
</evidence>
<feature type="transmembrane region" description="Helical" evidence="13">
    <location>
        <begin position="1650"/>
        <end position="1673"/>
    </location>
</feature>
<evidence type="ECO:0000256" key="13">
    <source>
        <dbReference type="RuleBase" id="RU362082"/>
    </source>
</evidence>
<dbReference type="InterPro" id="IPR036412">
    <property type="entry name" value="HAD-like_sf"/>
</dbReference>
<dbReference type="InterPro" id="IPR023299">
    <property type="entry name" value="ATPase_P-typ_cyto_dom_N"/>
</dbReference>
<proteinExistence type="inferred from homology"/>
<feature type="domain" description="P5B-type ATPase N-terminal" evidence="17">
    <location>
        <begin position="569"/>
        <end position="702"/>
    </location>
</feature>
<keyword evidence="11 13" id="KW-0472">Membrane</keyword>
<dbReference type="InterPro" id="IPR023214">
    <property type="entry name" value="HAD_sf"/>
</dbReference>
<keyword evidence="9 13" id="KW-1278">Translocase</keyword>
<evidence type="ECO:0000256" key="14">
    <source>
        <dbReference type="SAM" id="MobiDB-lite"/>
    </source>
</evidence>
<evidence type="ECO:0000256" key="8">
    <source>
        <dbReference type="ARBA" id="ARBA00022842"/>
    </source>
</evidence>
<organism evidence="19 20">
    <name type="scientific">Acromyrmex insinuator</name>
    <dbReference type="NCBI Taxonomy" id="230686"/>
    <lineage>
        <taxon>Eukaryota</taxon>
        <taxon>Metazoa</taxon>
        <taxon>Ecdysozoa</taxon>
        <taxon>Arthropoda</taxon>
        <taxon>Hexapoda</taxon>
        <taxon>Insecta</taxon>
        <taxon>Pterygota</taxon>
        <taxon>Neoptera</taxon>
        <taxon>Endopterygota</taxon>
        <taxon>Hymenoptera</taxon>
        <taxon>Apocrita</taxon>
        <taxon>Aculeata</taxon>
        <taxon>Formicoidea</taxon>
        <taxon>Formicidae</taxon>
        <taxon>Myrmicinae</taxon>
        <taxon>Acromyrmex</taxon>
    </lineage>
</organism>
<keyword evidence="4 13" id="KW-0812">Transmembrane</keyword>
<dbReference type="InterPro" id="IPR006544">
    <property type="entry name" value="P-type_TPase_V"/>
</dbReference>
<feature type="transmembrane region" description="Helical" evidence="13">
    <location>
        <begin position="783"/>
        <end position="803"/>
    </location>
</feature>
<comment type="subcellular location">
    <subcellularLocation>
        <location evidence="1 13">Membrane</location>
        <topology evidence="1 13">Multi-pass membrane protein</topology>
    </subcellularLocation>
</comment>
<comment type="similarity">
    <text evidence="2 13">Belongs to the cation transport ATPase (P-type) (TC 3.A.3) family. Type V subfamily.</text>
</comment>
<evidence type="ECO:0000256" key="1">
    <source>
        <dbReference type="ARBA" id="ARBA00004141"/>
    </source>
</evidence>
<evidence type="ECO:0000259" key="17">
    <source>
        <dbReference type="Pfam" id="PF12409"/>
    </source>
</evidence>
<feature type="transmembrane region" description="Helical" evidence="13">
    <location>
        <begin position="984"/>
        <end position="1006"/>
    </location>
</feature>
<evidence type="ECO:0000256" key="6">
    <source>
        <dbReference type="ARBA" id="ARBA00022741"/>
    </source>
</evidence>
<keyword evidence="10 13" id="KW-1133">Transmembrane helix</keyword>
<feature type="domain" description="Homologous recombination OB-fold protein OB-fold" evidence="18">
    <location>
        <begin position="244"/>
        <end position="329"/>
    </location>
</feature>
<dbReference type="InterPro" id="IPR023298">
    <property type="entry name" value="ATPase_P-typ_TM_dom_sf"/>
</dbReference>
<dbReference type="Pfam" id="PF15072">
    <property type="entry name" value="HROB"/>
    <property type="match status" value="1"/>
</dbReference>
<dbReference type="SFLD" id="SFLDG00002">
    <property type="entry name" value="C1.7:_P-type_atpase_like"/>
    <property type="match status" value="1"/>
</dbReference>
<feature type="transmembrane region" description="Helical" evidence="13">
    <location>
        <begin position="1534"/>
        <end position="1558"/>
    </location>
</feature>
<feature type="transmembrane region" description="Helical" evidence="13">
    <location>
        <begin position="1467"/>
        <end position="1488"/>
    </location>
</feature>
<dbReference type="GO" id="GO:0019829">
    <property type="term" value="F:ATPase-coupled monoatomic cation transmembrane transporter activity"/>
    <property type="evidence" value="ECO:0007669"/>
    <property type="project" value="UniProtKB-UniRule"/>
</dbReference>
<dbReference type="SUPFAM" id="SSF81653">
    <property type="entry name" value="Calcium ATPase, transduction domain A"/>
    <property type="match status" value="1"/>
</dbReference>
<dbReference type="GO" id="GO:0016020">
    <property type="term" value="C:membrane"/>
    <property type="evidence" value="ECO:0007669"/>
    <property type="project" value="UniProtKB-SubCell"/>
</dbReference>
<comment type="catalytic activity">
    <reaction evidence="12 13">
        <text>ATP + H2O = ADP + phosphate + H(+)</text>
        <dbReference type="Rhea" id="RHEA:13065"/>
        <dbReference type="ChEBI" id="CHEBI:15377"/>
        <dbReference type="ChEBI" id="CHEBI:15378"/>
        <dbReference type="ChEBI" id="CHEBI:30616"/>
        <dbReference type="ChEBI" id="CHEBI:43474"/>
        <dbReference type="ChEBI" id="CHEBI:456216"/>
    </reaction>
</comment>
<dbReference type="FunFam" id="1.20.1110.10:FF:000023">
    <property type="entry name" value="Cation-transporting ATPase"/>
    <property type="match status" value="1"/>
</dbReference>
<feature type="transmembrane region" description="Helical" evidence="13">
    <location>
        <begin position="748"/>
        <end position="771"/>
    </location>
</feature>
<name>A0A836EMS7_9HYME</name>
<keyword evidence="3" id="KW-0597">Phosphoprotein</keyword>
<keyword evidence="7 13" id="KW-0067">ATP-binding</keyword>
<dbReference type="PANTHER" id="PTHR45630:SF8">
    <property type="entry name" value="CATION-TRANSPORTING ATPASE"/>
    <property type="match status" value="1"/>
</dbReference>
<dbReference type="Pfam" id="PF00122">
    <property type="entry name" value="E1-E2_ATPase"/>
    <property type="match status" value="1"/>
</dbReference>
<evidence type="ECO:0000313" key="20">
    <source>
        <dbReference type="Proteomes" id="UP000667349"/>
    </source>
</evidence>
<evidence type="ECO:0000256" key="2">
    <source>
        <dbReference type="ARBA" id="ARBA00006000"/>
    </source>
</evidence>
<dbReference type="SUPFAM" id="SSF81665">
    <property type="entry name" value="Calcium ATPase, transmembrane domain M"/>
    <property type="match status" value="1"/>
</dbReference>
<dbReference type="NCBIfam" id="TIGR01494">
    <property type="entry name" value="ATPase_P-type"/>
    <property type="match status" value="2"/>
</dbReference>
<protein>
    <recommendedName>
        <fullName evidence="13">Cation-transporting ATPase</fullName>
        <ecNumber evidence="13">7.2.2.-</ecNumber>
    </recommendedName>
</protein>
<dbReference type="Pfam" id="PF12409">
    <property type="entry name" value="P5-ATPase"/>
    <property type="match status" value="1"/>
</dbReference>
<sequence>MFESDDWIFEDTFDDVGGKEEETKKKSYSPCQNKEKTQSFKRRKVDRCEVLLARNIFSQKSKLDSIANIQDNNLPSKNKNDVSRGDLLLEIFQKNTCRETSDLAKEEDPSRIQKETQCFQSEMVATSKVFQYKKSTGKSDESMIAKVRFDKEVKLFRLFPGPAGLVSDVKNDNISATSYLNSIEELKNKTSIKRIEIKSQDERSLCGEKAWKLLLNDLPNNFLQDYKISVVKDKANANHCDSTRVKFIAGVLDYVDYSHDDPFVILKDSSGSIEGTIHRDILSTYPGILEPNIVIFLCDVGLLKTTTYVVTNKYHILVSLVNLLAIYSDKGRIISTPLMESVISHTLNSKLNRINNCMSISEKSDYISGLQKIDESYKALLQTSSSVDNRGSIKDHESELAKNLLLQLKNPTNGKYESHAEIFKNKDKDCKVTNEIFEYLDHSMDTNDLDMDVFFTTDCNFTSLEDQNCCNHLLPSISQTSKIQRCNSQVQTIKYLENMKNKSTITYPKQTNKQHLPQTLKRFTDVKTCDTHYSRENCFSSCNDALCKDSNLNVKVTLSAIERNVENSKTLRIYGFEKNSLTTILTYVSYILSVGLVRLLFHWYPRLYLYATHRKCALSCATKILAIDDYQGYKSYFVRDVRKISTKDISAKSLSATLGTVDRELLEKIKDKKLKINLENGTRCEVQEYKAFWYKKRCYIWDTTKNIFTRLVGLDHGIICSDLHVSRDNGLSKEEQLLRRIVYGNNDIVVPLQSIGMLLLLEVLNPFYIFQIFTLSVWFAEGYLYYTIAIVLMSLFGITSSIMQTRKNQINLRGTVASSESVRVLRDTGIFENISSKQLVPGDIIKLPKHRATLVCDAVLLTGQCILNESMLTGESVPVTKTFLPLRHTLYDAKEYTYHTLYNGTTIIQTKSHGEQPVLARVIRTGFLTTRGTLIATILYPPPVDFKFDKDSYKFMGILAIIAICGFVYTVITKVSRGITAGDIAIKALDIITIVIPPALPAAMTVGKLYAQMRLKYAQIYCINNRVINVSGSINCVCFDKTGTLTEDELDMWGAVACTNGVLAEVQTDISKLKDHPLFEGMLVCHSLTLIDGKICGDPLDVKMFESTKWMLKDSDCMHIDKLYNNSIMPIVVRPLENVNLTKNMMNEITEIGIIQRYQFSNSLQRMSVIVCASGSDNFRAYTKGSPETIINLSKVETVPKDISLTLEQFTKRGFRVIAIGRRETISKSISQEISKLSRETIEQDLDFLGLVILENRLKQPTASVITELREANIRVMMITGDNIQTAISVARECGIISIKEHIVDVTVVSNEEKDCPDIIFNIQSQSPRLQSTQNHLVSLPTFKDIECGIANCNYRFALTGQTWQVMREYYPDIVDRVCIRSAIFARMNSDQKQQLVVELMRLGYYVAMCGDGANDCGALKAAHVGISLSKAESSVASSFISRISDISCVSQIIQEGRAALVTSFGIFKFMIAYSLTEFLSVIILYSIDSNLTDLQFLFIDIFLIINFAFFFGKTHACKNKLSKTTPMTSLLSFTALLSLTMHMFVMIVFQATVYHAVRQFSWFIPFVSTSNTGYTCYENYSVFCVSMFQYITMAIVFSRGKPYRRAIYTNGAFMFSILLLTAICIYITVYPADWIVSTLQLILPPVYDWRLIILMLALANFLICLFLESFVIERVIENTLKRKLHKPEKSKKQYLKMEYELKNCESWPKFKSTDQTLELSMRKEGNLRNIANITRNSHCQSGQISNDQTVNDFNNSIKLANGWTGKKNGFENFGFAND</sequence>
<dbReference type="PANTHER" id="PTHR45630">
    <property type="entry name" value="CATION-TRANSPORTING ATPASE-RELATED"/>
    <property type="match status" value="1"/>
</dbReference>
<dbReference type="GO" id="GO:0016887">
    <property type="term" value="F:ATP hydrolysis activity"/>
    <property type="evidence" value="ECO:0007669"/>
    <property type="project" value="InterPro"/>
</dbReference>
<evidence type="ECO:0000256" key="12">
    <source>
        <dbReference type="ARBA" id="ARBA00049360"/>
    </source>
</evidence>
<evidence type="ECO:0000256" key="11">
    <source>
        <dbReference type="ARBA" id="ARBA00023136"/>
    </source>
</evidence>
<dbReference type="Proteomes" id="UP000667349">
    <property type="component" value="Unassembled WGS sequence"/>
</dbReference>
<dbReference type="InterPro" id="IPR058570">
    <property type="entry name" value="HROB_OB"/>
</dbReference>
<dbReference type="Gene3D" id="3.40.1110.10">
    <property type="entry name" value="Calcium-transporting ATPase, cytoplasmic domain N"/>
    <property type="match status" value="1"/>
</dbReference>
<accession>A0A836EMS7</accession>
<dbReference type="Gene3D" id="3.40.50.1000">
    <property type="entry name" value="HAD superfamily/HAD-like"/>
    <property type="match status" value="1"/>
</dbReference>
<dbReference type="PRINTS" id="PR00119">
    <property type="entry name" value="CATATPASE"/>
</dbReference>